<dbReference type="InterPro" id="IPR014710">
    <property type="entry name" value="RmlC-like_jellyroll"/>
</dbReference>
<dbReference type="InterPro" id="IPR013096">
    <property type="entry name" value="Cupin_2"/>
</dbReference>
<accession>A0ABN1F5S1</accession>
<dbReference type="RefSeq" id="WP_208393976.1">
    <property type="nucleotide sequence ID" value="NZ_BAAADD010000010.1"/>
</dbReference>
<protein>
    <recommendedName>
        <fullName evidence="2">Cupin type-2 domain-containing protein</fullName>
    </recommendedName>
</protein>
<feature type="domain" description="Cupin type-2" evidence="2">
    <location>
        <begin position="68"/>
        <end position="133"/>
    </location>
</feature>
<keyword evidence="4" id="KW-1185">Reference proteome</keyword>
<dbReference type="EMBL" id="BAAADD010000010">
    <property type="protein sequence ID" value="GAA0583078.1"/>
    <property type="molecule type" value="Genomic_DNA"/>
</dbReference>
<name>A0ABN1F5S1_9PROT</name>
<sequence>MIAKVLPGAAAIFLFTAGAVAAPPMVVTDEKTIAKDEPPPHGAIGMSTVSAFSASAPGRMMEFKKRVLHKGAALGLHPIAHDEVYYVVSGTGEVVSDGDKKIMTAGMAAYLYNGANVGISQMGEEPLVLIVAYPLAAPAK</sequence>
<dbReference type="Gene3D" id="2.60.120.10">
    <property type="entry name" value="Jelly Rolls"/>
    <property type="match status" value="1"/>
</dbReference>
<dbReference type="SUPFAM" id="SSF51182">
    <property type="entry name" value="RmlC-like cupins"/>
    <property type="match status" value="1"/>
</dbReference>
<evidence type="ECO:0000256" key="1">
    <source>
        <dbReference type="SAM" id="SignalP"/>
    </source>
</evidence>
<evidence type="ECO:0000313" key="3">
    <source>
        <dbReference type="EMBL" id="GAA0583078.1"/>
    </source>
</evidence>
<evidence type="ECO:0000313" key="4">
    <source>
        <dbReference type="Proteomes" id="UP001499951"/>
    </source>
</evidence>
<proteinExistence type="predicted"/>
<organism evidence="3 4">
    <name type="scientific">Rhizomicrobium electricum</name>
    <dbReference type="NCBI Taxonomy" id="480070"/>
    <lineage>
        <taxon>Bacteria</taxon>
        <taxon>Pseudomonadati</taxon>
        <taxon>Pseudomonadota</taxon>
        <taxon>Alphaproteobacteria</taxon>
        <taxon>Micropepsales</taxon>
        <taxon>Micropepsaceae</taxon>
        <taxon>Rhizomicrobium</taxon>
    </lineage>
</organism>
<feature type="chain" id="PRO_5047400039" description="Cupin type-2 domain-containing protein" evidence="1">
    <location>
        <begin position="22"/>
        <end position="140"/>
    </location>
</feature>
<keyword evidence="1" id="KW-0732">Signal</keyword>
<gene>
    <name evidence="3" type="ORF">GCM10008942_34990</name>
</gene>
<comment type="caution">
    <text evidence="3">The sequence shown here is derived from an EMBL/GenBank/DDBJ whole genome shotgun (WGS) entry which is preliminary data.</text>
</comment>
<dbReference type="Pfam" id="PF07883">
    <property type="entry name" value="Cupin_2"/>
    <property type="match status" value="1"/>
</dbReference>
<reference evidence="3 4" key="1">
    <citation type="journal article" date="2019" name="Int. J. Syst. Evol. Microbiol.">
        <title>The Global Catalogue of Microorganisms (GCM) 10K type strain sequencing project: providing services to taxonomists for standard genome sequencing and annotation.</title>
        <authorList>
            <consortium name="The Broad Institute Genomics Platform"/>
            <consortium name="The Broad Institute Genome Sequencing Center for Infectious Disease"/>
            <person name="Wu L."/>
            <person name="Ma J."/>
        </authorList>
    </citation>
    <scope>NUCLEOTIDE SEQUENCE [LARGE SCALE GENOMIC DNA]</scope>
    <source>
        <strain evidence="3 4">JCM 15089</strain>
    </source>
</reference>
<evidence type="ECO:0000259" key="2">
    <source>
        <dbReference type="Pfam" id="PF07883"/>
    </source>
</evidence>
<feature type="signal peptide" evidence="1">
    <location>
        <begin position="1"/>
        <end position="21"/>
    </location>
</feature>
<dbReference type="Proteomes" id="UP001499951">
    <property type="component" value="Unassembled WGS sequence"/>
</dbReference>
<dbReference type="InterPro" id="IPR011051">
    <property type="entry name" value="RmlC_Cupin_sf"/>
</dbReference>